<gene>
    <name evidence="2" type="ORF">B0T25DRAFT_516927</name>
</gene>
<organism evidence="2 3">
    <name type="scientific">Lasiosphaeria hispida</name>
    <dbReference type="NCBI Taxonomy" id="260671"/>
    <lineage>
        <taxon>Eukaryota</taxon>
        <taxon>Fungi</taxon>
        <taxon>Dikarya</taxon>
        <taxon>Ascomycota</taxon>
        <taxon>Pezizomycotina</taxon>
        <taxon>Sordariomycetes</taxon>
        <taxon>Sordariomycetidae</taxon>
        <taxon>Sordariales</taxon>
        <taxon>Lasiosphaeriaceae</taxon>
        <taxon>Lasiosphaeria</taxon>
    </lineage>
</organism>
<feature type="compositionally biased region" description="Polar residues" evidence="1">
    <location>
        <begin position="192"/>
        <end position="204"/>
    </location>
</feature>
<dbReference type="Proteomes" id="UP001275084">
    <property type="component" value="Unassembled WGS sequence"/>
</dbReference>
<feature type="compositionally biased region" description="Low complexity" evidence="1">
    <location>
        <begin position="205"/>
        <end position="214"/>
    </location>
</feature>
<evidence type="ECO:0000256" key="1">
    <source>
        <dbReference type="SAM" id="MobiDB-lite"/>
    </source>
</evidence>
<reference evidence="2" key="2">
    <citation type="submission" date="2023-06" db="EMBL/GenBank/DDBJ databases">
        <authorList>
            <consortium name="Lawrence Berkeley National Laboratory"/>
            <person name="Haridas S."/>
            <person name="Hensen N."/>
            <person name="Bonometti L."/>
            <person name="Westerberg I."/>
            <person name="Brannstrom I.O."/>
            <person name="Guillou S."/>
            <person name="Cros-Aarteil S."/>
            <person name="Calhoun S."/>
            <person name="Kuo A."/>
            <person name="Mondo S."/>
            <person name="Pangilinan J."/>
            <person name="Riley R."/>
            <person name="Labutti K."/>
            <person name="Andreopoulos B."/>
            <person name="Lipzen A."/>
            <person name="Chen C."/>
            <person name="Yanf M."/>
            <person name="Daum C."/>
            <person name="Ng V."/>
            <person name="Clum A."/>
            <person name="Steindorff A."/>
            <person name="Ohm R."/>
            <person name="Martin F."/>
            <person name="Silar P."/>
            <person name="Natvig D."/>
            <person name="Lalanne C."/>
            <person name="Gautier V."/>
            <person name="Ament-Velasquez S.L."/>
            <person name="Kruys A."/>
            <person name="Hutchinson M.I."/>
            <person name="Powell A.J."/>
            <person name="Barry K."/>
            <person name="Miller A.N."/>
            <person name="Grigoriev I.V."/>
            <person name="Debuchy R."/>
            <person name="Gladieux P."/>
            <person name="Thoren M.H."/>
            <person name="Johannesson H."/>
        </authorList>
    </citation>
    <scope>NUCLEOTIDE SEQUENCE</scope>
    <source>
        <strain evidence="2">CBS 955.72</strain>
    </source>
</reference>
<name>A0AAJ0MGI1_9PEZI</name>
<feature type="region of interest" description="Disordered" evidence="1">
    <location>
        <begin position="157"/>
        <end position="217"/>
    </location>
</feature>
<feature type="region of interest" description="Disordered" evidence="1">
    <location>
        <begin position="308"/>
        <end position="334"/>
    </location>
</feature>
<feature type="compositionally biased region" description="Acidic residues" evidence="1">
    <location>
        <begin position="315"/>
        <end position="334"/>
    </location>
</feature>
<keyword evidence="3" id="KW-1185">Reference proteome</keyword>
<sequence length="334" mass="35835">MPSASLLSDPVDYRDIKEWIAHQESLPQPAPLTDVQRKAIAELKASIIIKVPEPELGCSDCVSLLCRFRDANQEDNVVISFRDEAGPGGTWLCFCSYVGPSSSREPTEFPNRGSGFVADSRGTPVAPGFAKKKDAKRYAAKCCVDWLMQEDLIPRSGEISRRRKRSSPPPLFPATPSKSAAAAAAKKPGSTLGAQISAPLSGNTSPPSLSASADSDGEVPAIERVRDLCKYLNIVQPAYRVEASAMNAVGKVDFFDGWADFGSDAVTVPETVGRVTECLSKVKTKEKIAEEVLVYLIAEKARRDSDFRAVVGGGTDDDNDDDDDDVGSSDESDG</sequence>
<feature type="compositionally biased region" description="Low complexity" evidence="1">
    <location>
        <begin position="174"/>
        <end position="191"/>
    </location>
</feature>
<accession>A0AAJ0MGI1</accession>
<dbReference type="AlphaFoldDB" id="A0AAJ0MGI1"/>
<evidence type="ECO:0000313" key="2">
    <source>
        <dbReference type="EMBL" id="KAK3357508.1"/>
    </source>
</evidence>
<comment type="caution">
    <text evidence="2">The sequence shown here is derived from an EMBL/GenBank/DDBJ whole genome shotgun (WGS) entry which is preliminary data.</text>
</comment>
<proteinExistence type="predicted"/>
<protein>
    <recommendedName>
        <fullName evidence="4">DRBM domain-containing protein</fullName>
    </recommendedName>
</protein>
<evidence type="ECO:0000313" key="3">
    <source>
        <dbReference type="Proteomes" id="UP001275084"/>
    </source>
</evidence>
<evidence type="ECO:0008006" key="4">
    <source>
        <dbReference type="Google" id="ProtNLM"/>
    </source>
</evidence>
<reference evidence="2" key="1">
    <citation type="journal article" date="2023" name="Mol. Phylogenet. Evol.">
        <title>Genome-scale phylogeny and comparative genomics of the fungal order Sordariales.</title>
        <authorList>
            <person name="Hensen N."/>
            <person name="Bonometti L."/>
            <person name="Westerberg I."/>
            <person name="Brannstrom I.O."/>
            <person name="Guillou S."/>
            <person name="Cros-Aarteil S."/>
            <person name="Calhoun S."/>
            <person name="Haridas S."/>
            <person name="Kuo A."/>
            <person name="Mondo S."/>
            <person name="Pangilinan J."/>
            <person name="Riley R."/>
            <person name="LaButti K."/>
            <person name="Andreopoulos B."/>
            <person name="Lipzen A."/>
            <person name="Chen C."/>
            <person name="Yan M."/>
            <person name="Daum C."/>
            <person name="Ng V."/>
            <person name="Clum A."/>
            <person name="Steindorff A."/>
            <person name="Ohm R.A."/>
            <person name="Martin F."/>
            <person name="Silar P."/>
            <person name="Natvig D.O."/>
            <person name="Lalanne C."/>
            <person name="Gautier V."/>
            <person name="Ament-Velasquez S.L."/>
            <person name="Kruys A."/>
            <person name="Hutchinson M.I."/>
            <person name="Powell A.J."/>
            <person name="Barry K."/>
            <person name="Miller A.N."/>
            <person name="Grigoriev I.V."/>
            <person name="Debuchy R."/>
            <person name="Gladieux P."/>
            <person name="Hiltunen Thoren M."/>
            <person name="Johannesson H."/>
        </authorList>
    </citation>
    <scope>NUCLEOTIDE SEQUENCE</scope>
    <source>
        <strain evidence="2">CBS 955.72</strain>
    </source>
</reference>
<dbReference type="EMBL" id="JAUIQD010000003">
    <property type="protein sequence ID" value="KAK3357508.1"/>
    <property type="molecule type" value="Genomic_DNA"/>
</dbReference>